<sequence>KTEEGSPQGGPLSPLLANIYLNEFDQEMQSRGVRFIRYADDIVVLAKSKRAATRLLKSSRTYLENKLKLQMNAQKSKVVSAVARKHFKFLGFALGKNRNGMYIRVHPQSLTKAKRKLKELTSRSQGRNARQVMENVKVYIRGWIGYFYVADMKRILQSWNEWLRRRMRMYIWKEWKKPRTKVRNLRKLGVPEGQAYPWGNTRLGYWRIAGSAIMQRSVTNKRLVQAGYYDFPAQYERLRQLYLNG</sequence>
<dbReference type="Pfam" id="PF00078">
    <property type="entry name" value="RVT_1"/>
    <property type="match status" value="1"/>
</dbReference>
<evidence type="ECO:0000259" key="1">
    <source>
        <dbReference type="PROSITE" id="PS50878"/>
    </source>
</evidence>
<proteinExistence type="predicted"/>
<dbReference type="InterPro" id="IPR043128">
    <property type="entry name" value="Rev_trsase/Diguanyl_cyclase"/>
</dbReference>
<dbReference type="RefSeq" id="WP_307500422.1">
    <property type="nucleotide sequence ID" value="NZ_JAUSWA010000049.1"/>
</dbReference>
<dbReference type="InterPro" id="IPR000477">
    <property type="entry name" value="RT_dom"/>
</dbReference>
<organism evidence="2 3">
    <name type="scientific">Paenibacillus brasilensis</name>
    <dbReference type="NCBI Taxonomy" id="128574"/>
    <lineage>
        <taxon>Bacteria</taxon>
        <taxon>Bacillati</taxon>
        <taxon>Bacillota</taxon>
        <taxon>Bacilli</taxon>
        <taxon>Bacillales</taxon>
        <taxon>Paenibacillaceae</taxon>
        <taxon>Paenibacillus</taxon>
    </lineage>
</organism>
<keyword evidence="3" id="KW-1185">Reference proteome</keyword>
<dbReference type="PANTHER" id="PTHR34047">
    <property type="entry name" value="NUCLEAR INTRON MATURASE 1, MITOCHONDRIAL-RELATED"/>
    <property type="match status" value="1"/>
</dbReference>
<dbReference type="EMBL" id="JAUSWA010000049">
    <property type="protein sequence ID" value="MDQ0496975.1"/>
    <property type="molecule type" value="Genomic_DNA"/>
</dbReference>
<feature type="domain" description="Reverse transcriptase" evidence="1">
    <location>
        <begin position="1"/>
        <end position="94"/>
    </location>
</feature>
<gene>
    <name evidence="2" type="ORF">QOZ95_005175</name>
</gene>
<keyword evidence="2" id="KW-0548">Nucleotidyltransferase</keyword>
<keyword evidence="2" id="KW-0808">Transferase</keyword>
<dbReference type="InterPro" id="IPR043502">
    <property type="entry name" value="DNA/RNA_pol_sf"/>
</dbReference>
<dbReference type="Pfam" id="PF08388">
    <property type="entry name" value="GIIM"/>
    <property type="match status" value="1"/>
</dbReference>
<protein>
    <submittedName>
        <fullName evidence="2">Retron-type reverse transcriptase</fullName>
    </submittedName>
</protein>
<dbReference type="Gene3D" id="3.30.70.270">
    <property type="match status" value="1"/>
</dbReference>
<dbReference type="CDD" id="cd01651">
    <property type="entry name" value="RT_G2_intron"/>
    <property type="match status" value="1"/>
</dbReference>
<dbReference type="InterPro" id="IPR051083">
    <property type="entry name" value="GrpII_Intron_Splice-Mob/Def"/>
</dbReference>
<dbReference type="PROSITE" id="PS50878">
    <property type="entry name" value="RT_POL"/>
    <property type="match status" value="1"/>
</dbReference>
<evidence type="ECO:0000313" key="2">
    <source>
        <dbReference type="EMBL" id="MDQ0496975.1"/>
    </source>
</evidence>
<dbReference type="PANTHER" id="PTHR34047:SF8">
    <property type="entry name" value="PROTEIN YKFC"/>
    <property type="match status" value="1"/>
</dbReference>
<feature type="non-terminal residue" evidence="2">
    <location>
        <position position="1"/>
    </location>
</feature>
<dbReference type="Proteomes" id="UP001242811">
    <property type="component" value="Unassembled WGS sequence"/>
</dbReference>
<dbReference type="InterPro" id="IPR013597">
    <property type="entry name" value="Mat_intron_G2"/>
</dbReference>
<name>A0ABU0L6Q5_9BACL</name>
<evidence type="ECO:0000313" key="3">
    <source>
        <dbReference type="Proteomes" id="UP001242811"/>
    </source>
</evidence>
<dbReference type="GO" id="GO:0003964">
    <property type="term" value="F:RNA-directed DNA polymerase activity"/>
    <property type="evidence" value="ECO:0007669"/>
    <property type="project" value="UniProtKB-KW"/>
</dbReference>
<dbReference type="SUPFAM" id="SSF56672">
    <property type="entry name" value="DNA/RNA polymerases"/>
    <property type="match status" value="1"/>
</dbReference>
<accession>A0ABU0L6Q5</accession>
<reference evidence="2 3" key="1">
    <citation type="submission" date="2023-07" db="EMBL/GenBank/DDBJ databases">
        <title>Genomic Encyclopedia of Type Strains, Phase IV (KMG-IV): sequencing the most valuable type-strain genomes for metagenomic binning, comparative biology and taxonomic classification.</title>
        <authorList>
            <person name="Goeker M."/>
        </authorList>
    </citation>
    <scope>NUCLEOTIDE SEQUENCE [LARGE SCALE GENOMIC DNA]</scope>
    <source>
        <strain evidence="2 3">DSM 14914</strain>
    </source>
</reference>
<comment type="caution">
    <text evidence="2">The sequence shown here is derived from an EMBL/GenBank/DDBJ whole genome shotgun (WGS) entry which is preliminary data.</text>
</comment>
<keyword evidence="2" id="KW-0695">RNA-directed DNA polymerase</keyword>